<evidence type="ECO:0000256" key="1">
    <source>
        <dbReference type="ARBA" id="ARBA00004651"/>
    </source>
</evidence>
<dbReference type="Pfam" id="PF03458">
    <property type="entry name" value="Gly_transporter"/>
    <property type="match status" value="2"/>
</dbReference>
<dbReference type="EMBL" id="LYMM01000095">
    <property type="protein sequence ID" value="PNU02036.1"/>
    <property type="molecule type" value="Genomic_DNA"/>
</dbReference>
<comment type="similarity">
    <text evidence="2">Belongs to the UPF0126 family.</text>
</comment>
<organism evidence="9 10">
    <name type="scientific">Novosphingobium guangzhouense</name>
    <dbReference type="NCBI Taxonomy" id="1850347"/>
    <lineage>
        <taxon>Bacteria</taxon>
        <taxon>Pseudomonadati</taxon>
        <taxon>Pseudomonadota</taxon>
        <taxon>Alphaproteobacteria</taxon>
        <taxon>Sphingomonadales</taxon>
        <taxon>Sphingomonadaceae</taxon>
        <taxon>Novosphingobium</taxon>
    </lineage>
</organism>
<evidence type="ECO:0000256" key="2">
    <source>
        <dbReference type="ARBA" id="ARBA00008193"/>
    </source>
</evidence>
<sequence length="211" mass="21742">MIPPSPALPPALDLIGIAVFALTGALAAAQMRQTFVTVAFFALITGVGGGSLRDLLIGAPVFWVHDRLVAPVCLGVAILAWFTPVRWWRGHILEWADALGLAVYAVFGTIKALHWGVPAVPAVLMGVITGCIGGIVRDVLAGQPSILMRPELYVTAAALAAGVAGLGITAGLSPALTWAIAVLAGFGLRGAAIHWSLGLPLHPGEDDQSAH</sequence>
<keyword evidence="10" id="KW-1185">Reference proteome</keyword>
<evidence type="ECO:0000259" key="8">
    <source>
        <dbReference type="Pfam" id="PF03458"/>
    </source>
</evidence>
<comment type="caution">
    <text evidence="9">The sequence shown here is derived from an EMBL/GenBank/DDBJ whole genome shotgun (WGS) entry which is preliminary data.</text>
</comment>
<dbReference type="InterPro" id="IPR005115">
    <property type="entry name" value="Gly_transporter"/>
</dbReference>
<dbReference type="Proteomes" id="UP000236327">
    <property type="component" value="Unassembled WGS sequence"/>
</dbReference>
<dbReference type="AlphaFoldDB" id="A0A2K2FTD1"/>
<evidence type="ECO:0000256" key="6">
    <source>
        <dbReference type="ARBA" id="ARBA00023136"/>
    </source>
</evidence>
<feature type="transmembrane region" description="Helical" evidence="7">
    <location>
        <begin position="36"/>
        <end position="56"/>
    </location>
</feature>
<comment type="subcellular location">
    <subcellularLocation>
        <location evidence="1">Cell membrane</location>
        <topology evidence="1">Multi-pass membrane protein</topology>
    </subcellularLocation>
</comment>
<dbReference type="PANTHER" id="PTHR30506:SF3">
    <property type="entry name" value="UPF0126 INNER MEMBRANE PROTEIN YADS-RELATED"/>
    <property type="match status" value="1"/>
</dbReference>
<proteinExistence type="inferred from homology"/>
<feature type="transmembrane region" description="Helical" evidence="7">
    <location>
        <begin position="152"/>
        <end position="172"/>
    </location>
</feature>
<feature type="transmembrane region" description="Helical" evidence="7">
    <location>
        <begin position="12"/>
        <end position="29"/>
    </location>
</feature>
<evidence type="ECO:0000256" key="4">
    <source>
        <dbReference type="ARBA" id="ARBA00022692"/>
    </source>
</evidence>
<keyword evidence="6 7" id="KW-0472">Membrane</keyword>
<feature type="transmembrane region" description="Helical" evidence="7">
    <location>
        <begin position="119"/>
        <end position="140"/>
    </location>
</feature>
<gene>
    <name evidence="9" type="ORF">A8V01_11050</name>
</gene>
<dbReference type="GO" id="GO:0005886">
    <property type="term" value="C:plasma membrane"/>
    <property type="evidence" value="ECO:0007669"/>
    <property type="project" value="UniProtKB-SubCell"/>
</dbReference>
<dbReference type="RefSeq" id="WP_103099224.1">
    <property type="nucleotide sequence ID" value="NZ_LYMM01000095.1"/>
</dbReference>
<dbReference type="PANTHER" id="PTHR30506">
    <property type="entry name" value="INNER MEMBRANE PROTEIN"/>
    <property type="match status" value="1"/>
</dbReference>
<feature type="transmembrane region" description="Helical" evidence="7">
    <location>
        <begin position="95"/>
        <end position="113"/>
    </location>
</feature>
<evidence type="ECO:0000256" key="7">
    <source>
        <dbReference type="SAM" id="Phobius"/>
    </source>
</evidence>
<evidence type="ECO:0000256" key="3">
    <source>
        <dbReference type="ARBA" id="ARBA00022475"/>
    </source>
</evidence>
<reference evidence="9 10" key="1">
    <citation type="submission" date="2016-05" db="EMBL/GenBank/DDBJ databases">
        <title>Complete genome sequence of Novosphingobium guangzhouense SA925(T).</title>
        <authorList>
            <person name="Sha S."/>
        </authorList>
    </citation>
    <scope>NUCLEOTIDE SEQUENCE [LARGE SCALE GENOMIC DNA]</scope>
    <source>
        <strain evidence="9 10">SA925</strain>
    </source>
</reference>
<keyword evidence="5 7" id="KW-1133">Transmembrane helix</keyword>
<keyword evidence="3" id="KW-1003">Cell membrane</keyword>
<protein>
    <recommendedName>
        <fullName evidence="8">Glycine transporter domain-containing protein</fullName>
    </recommendedName>
</protein>
<evidence type="ECO:0000313" key="9">
    <source>
        <dbReference type="EMBL" id="PNU02036.1"/>
    </source>
</evidence>
<dbReference type="OrthoDB" id="9791874at2"/>
<feature type="transmembrane region" description="Helical" evidence="7">
    <location>
        <begin position="68"/>
        <end position="88"/>
    </location>
</feature>
<accession>A0A2K2FTD1</accession>
<feature type="domain" description="Glycine transporter" evidence="8">
    <location>
        <begin position="95"/>
        <end position="164"/>
    </location>
</feature>
<feature type="domain" description="Glycine transporter" evidence="8">
    <location>
        <begin position="11"/>
        <end position="83"/>
    </location>
</feature>
<keyword evidence="4 7" id="KW-0812">Transmembrane</keyword>
<evidence type="ECO:0000313" key="10">
    <source>
        <dbReference type="Proteomes" id="UP000236327"/>
    </source>
</evidence>
<name>A0A2K2FTD1_9SPHN</name>
<evidence type="ECO:0000256" key="5">
    <source>
        <dbReference type="ARBA" id="ARBA00022989"/>
    </source>
</evidence>